<dbReference type="EMBL" id="ML208385">
    <property type="protein sequence ID" value="TFK67104.1"/>
    <property type="molecule type" value="Genomic_DNA"/>
</dbReference>
<name>A0ACD3AN80_9AGAR</name>
<sequence length="433" mass="48834">MTPSTRRFQQRMKSHMITDFDNVPKPWLENKRPRDKFAYWIVYVLVFIGLAGGAVQAYFSYSGVLLDRQPLCLVMEENFDSQDAVFGDNGSFVREVSMDGFGNGEFSMATDSNNNSYVQDGKLYIVPTLTSDNLGNNAIFDGTIYNITGCTFNETQPNNGFLIGANGDKTFDTAGYTRACSAVSNKTSGAIINPVQSARLTTRGKSSLKFGRVEIRAKMPNGYMWPALWMLPVDNVYGPWPLSGEIDIVESRGNGIRYTARGSNYVQGSLNWGPTPQLNGVSKTYSWWSNKRVPFSDDFHTYALEWTDKFIRMYVDTRLHTLLELKLDKPFFQRGDFPAIIFNGSNPAALQNPWVNGTNATPFDQDFYLILNVAVGGTNGWFPESQGNKPWLDNAANPMRDFANAISQWYPTWPTNVEDRAMVVDYVKMWKHC</sequence>
<gene>
    <name evidence="1" type="ORF">BDN72DRAFT_771222</name>
</gene>
<dbReference type="Proteomes" id="UP000308600">
    <property type="component" value="Unassembled WGS sequence"/>
</dbReference>
<keyword evidence="1" id="KW-0378">Hydrolase</keyword>
<evidence type="ECO:0000313" key="1">
    <source>
        <dbReference type="EMBL" id="TFK67104.1"/>
    </source>
</evidence>
<evidence type="ECO:0000313" key="2">
    <source>
        <dbReference type="Proteomes" id="UP000308600"/>
    </source>
</evidence>
<accession>A0ACD3AN80</accession>
<organism evidence="1 2">
    <name type="scientific">Pluteus cervinus</name>
    <dbReference type="NCBI Taxonomy" id="181527"/>
    <lineage>
        <taxon>Eukaryota</taxon>
        <taxon>Fungi</taxon>
        <taxon>Dikarya</taxon>
        <taxon>Basidiomycota</taxon>
        <taxon>Agaricomycotina</taxon>
        <taxon>Agaricomycetes</taxon>
        <taxon>Agaricomycetidae</taxon>
        <taxon>Agaricales</taxon>
        <taxon>Pluteineae</taxon>
        <taxon>Pluteaceae</taxon>
        <taxon>Pluteus</taxon>
    </lineage>
</organism>
<proteinExistence type="predicted"/>
<reference evidence="1 2" key="1">
    <citation type="journal article" date="2019" name="Nat. Ecol. Evol.">
        <title>Megaphylogeny resolves global patterns of mushroom evolution.</title>
        <authorList>
            <person name="Varga T."/>
            <person name="Krizsan K."/>
            <person name="Foldi C."/>
            <person name="Dima B."/>
            <person name="Sanchez-Garcia M."/>
            <person name="Sanchez-Ramirez S."/>
            <person name="Szollosi G.J."/>
            <person name="Szarkandi J.G."/>
            <person name="Papp V."/>
            <person name="Albert L."/>
            <person name="Andreopoulos W."/>
            <person name="Angelini C."/>
            <person name="Antonin V."/>
            <person name="Barry K.W."/>
            <person name="Bougher N.L."/>
            <person name="Buchanan P."/>
            <person name="Buyck B."/>
            <person name="Bense V."/>
            <person name="Catcheside P."/>
            <person name="Chovatia M."/>
            <person name="Cooper J."/>
            <person name="Damon W."/>
            <person name="Desjardin D."/>
            <person name="Finy P."/>
            <person name="Geml J."/>
            <person name="Haridas S."/>
            <person name="Hughes K."/>
            <person name="Justo A."/>
            <person name="Karasinski D."/>
            <person name="Kautmanova I."/>
            <person name="Kiss B."/>
            <person name="Kocsube S."/>
            <person name="Kotiranta H."/>
            <person name="LaButti K.M."/>
            <person name="Lechner B.E."/>
            <person name="Liimatainen K."/>
            <person name="Lipzen A."/>
            <person name="Lukacs Z."/>
            <person name="Mihaltcheva S."/>
            <person name="Morgado L.N."/>
            <person name="Niskanen T."/>
            <person name="Noordeloos M.E."/>
            <person name="Ohm R.A."/>
            <person name="Ortiz-Santana B."/>
            <person name="Ovrebo C."/>
            <person name="Racz N."/>
            <person name="Riley R."/>
            <person name="Savchenko A."/>
            <person name="Shiryaev A."/>
            <person name="Soop K."/>
            <person name="Spirin V."/>
            <person name="Szebenyi C."/>
            <person name="Tomsovsky M."/>
            <person name="Tulloss R.E."/>
            <person name="Uehling J."/>
            <person name="Grigoriev I.V."/>
            <person name="Vagvolgyi C."/>
            <person name="Papp T."/>
            <person name="Martin F.M."/>
            <person name="Miettinen O."/>
            <person name="Hibbett D.S."/>
            <person name="Nagy L.G."/>
        </authorList>
    </citation>
    <scope>NUCLEOTIDE SEQUENCE [LARGE SCALE GENOMIC DNA]</scope>
    <source>
        <strain evidence="1 2">NL-1719</strain>
    </source>
</reference>
<keyword evidence="2" id="KW-1185">Reference proteome</keyword>
<protein>
    <submittedName>
        <fullName evidence="1">Glycoside hydrolase family 16 protein</fullName>
    </submittedName>
</protein>